<dbReference type="PROSITE" id="PS01124">
    <property type="entry name" value="HTH_ARAC_FAMILY_2"/>
    <property type="match status" value="1"/>
</dbReference>
<sequence>MPSLIDILLPEKVRISQMIPHQFQQYVYPFSKPIFKSTSSFTRLEQIITIHGCRIMNVVNIVNEETIMRSRRKNDSLTLHIMLRGNITWFAPFKGKVPLLPGEYNLLRMNTGPHDLLLQPGVNEFIQLDISPSLLQDLLPASPLVQCMLAKNISCQSPVPARPIEQKFHTLIHDIRHTHVTDGIEQLRLYAQITELITAAVDNLQQSLEMSKADYSGCQMVDVIKEYISRNLHKPLTIPHLAALYFISESKLKQLFRKHEDMPVRKYLQEQRMQKALQLLLNTDQKINIIAAEVGYTNVSSFIREFKKHYACSPNQARIGNSNI</sequence>
<keyword evidence="6" id="KW-1185">Reference proteome</keyword>
<gene>
    <name evidence="5" type="ORF">GO493_20315</name>
</gene>
<keyword evidence="1" id="KW-0805">Transcription regulation</keyword>
<dbReference type="InterPro" id="IPR018060">
    <property type="entry name" value="HTH_AraC"/>
</dbReference>
<dbReference type="AlphaFoldDB" id="A0A7K1U8B7"/>
<dbReference type="InterPro" id="IPR018062">
    <property type="entry name" value="HTH_AraC-typ_CS"/>
</dbReference>
<dbReference type="SUPFAM" id="SSF46689">
    <property type="entry name" value="Homeodomain-like"/>
    <property type="match status" value="2"/>
</dbReference>
<evidence type="ECO:0000256" key="2">
    <source>
        <dbReference type="ARBA" id="ARBA00023125"/>
    </source>
</evidence>
<keyword evidence="3" id="KW-0804">Transcription</keyword>
<evidence type="ECO:0000313" key="5">
    <source>
        <dbReference type="EMBL" id="MVT10627.1"/>
    </source>
</evidence>
<organism evidence="5 6">
    <name type="scientific">Chitinophaga tropicalis</name>
    <dbReference type="NCBI Taxonomy" id="2683588"/>
    <lineage>
        <taxon>Bacteria</taxon>
        <taxon>Pseudomonadati</taxon>
        <taxon>Bacteroidota</taxon>
        <taxon>Chitinophagia</taxon>
        <taxon>Chitinophagales</taxon>
        <taxon>Chitinophagaceae</taxon>
        <taxon>Chitinophaga</taxon>
    </lineage>
</organism>
<dbReference type="PROSITE" id="PS00041">
    <property type="entry name" value="HTH_ARAC_FAMILY_1"/>
    <property type="match status" value="1"/>
</dbReference>
<dbReference type="PANTHER" id="PTHR43280:SF2">
    <property type="entry name" value="HTH-TYPE TRANSCRIPTIONAL REGULATOR EXSA"/>
    <property type="match status" value="1"/>
</dbReference>
<name>A0A7K1U8B7_9BACT</name>
<feature type="domain" description="HTH araC/xylS-type" evidence="4">
    <location>
        <begin position="222"/>
        <end position="320"/>
    </location>
</feature>
<dbReference type="GO" id="GO:0003700">
    <property type="term" value="F:DNA-binding transcription factor activity"/>
    <property type="evidence" value="ECO:0007669"/>
    <property type="project" value="InterPro"/>
</dbReference>
<dbReference type="Gene3D" id="1.10.10.60">
    <property type="entry name" value="Homeodomain-like"/>
    <property type="match status" value="1"/>
</dbReference>
<dbReference type="EMBL" id="WRXN01000009">
    <property type="protein sequence ID" value="MVT10627.1"/>
    <property type="molecule type" value="Genomic_DNA"/>
</dbReference>
<proteinExistence type="predicted"/>
<protein>
    <submittedName>
        <fullName evidence="5">Helix-turn-helix domain-containing protein</fullName>
    </submittedName>
</protein>
<evidence type="ECO:0000313" key="6">
    <source>
        <dbReference type="Proteomes" id="UP000461730"/>
    </source>
</evidence>
<dbReference type="PANTHER" id="PTHR43280">
    <property type="entry name" value="ARAC-FAMILY TRANSCRIPTIONAL REGULATOR"/>
    <property type="match status" value="1"/>
</dbReference>
<dbReference type="InterPro" id="IPR009057">
    <property type="entry name" value="Homeodomain-like_sf"/>
</dbReference>
<comment type="caution">
    <text evidence="5">The sequence shown here is derived from an EMBL/GenBank/DDBJ whole genome shotgun (WGS) entry which is preliminary data.</text>
</comment>
<evidence type="ECO:0000256" key="1">
    <source>
        <dbReference type="ARBA" id="ARBA00023015"/>
    </source>
</evidence>
<dbReference type="GO" id="GO:0043565">
    <property type="term" value="F:sequence-specific DNA binding"/>
    <property type="evidence" value="ECO:0007669"/>
    <property type="project" value="InterPro"/>
</dbReference>
<dbReference type="Proteomes" id="UP000461730">
    <property type="component" value="Unassembled WGS sequence"/>
</dbReference>
<evidence type="ECO:0000259" key="4">
    <source>
        <dbReference type="PROSITE" id="PS01124"/>
    </source>
</evidence>
<accession>A0A7K1U8B7</accession>
<dbReference type="Pfam" id="PF12833">
    <property type="entry name" value="HTH_18"/>
    <property type="match status" value="1"/>
</dbReference>
<dbReference type="RefSeq" id="WP_157308068.1">
    <property type="nucleotide sequence ID" value="NZ_WRXN01000009.1"/>
</dbReference>
<evidence type="ECO:0000256" key="3">
    <source>
        <dbReference type="ARBA" id="ARBA00023163"/>
    </source>
</evidence>
<dbReference type="SMART" id="SM00342">
    <property type="entry name" value="HTH_ARAC"/>
    <property type="match status" value="1"/>
</dbReference>
<reference evidence="5 6" key="1">
    <citation type="submission" date="2019-12" db="EMBL/GenBank/DDBJ databases">
        <title>Chitinophaga sp. strain ysch24 (GDMCC 1.1355), whole genome shotgun sequence.</title>
        <authorList>
            <person name="Zhang X."/>
        </authorList>
    </citation>
    <scope>NUCLEOTIDE SEQUENCE [LARGE SCALE GENOMIC DNA]</scope>
    <source>
        <strain evidence="6">ysch24</strain>
    </source>
</reference>
<keyword evidence="2" id="KW-0238">DNA-binding</keyword>